<dbReference type="SMART" id="SM00842">
    <property type="entry name" value="FtsA"/>
    <property type="match status" value="1"/>
</dbReference>
<dbReference type="Pfam" id="PF14450">
    <property type="entry name" value="FtsA"/>
    <property type="match status" value="1"/>
</dbReference>
<dbReference type="SUPFAM" id="SSF53067">
    <property type="entry name" value="Actin-like ATPase domain"/>
    <property type="match status" value="2"/>
</dbReference>
<evidence type="ECO:0000256" key="4">
    <source>
        <dbReference type="ARBA" id="ARBA00023306"/>
    </source>
</evidence>
<comment type="subcellular location">
    <subcellularLocation>
        <location evidence="5">Cell membrane</location>
        <topology evidence="5">Peripheral membrane protein</topology>
        <orientation evidence="5">Cytoplasmic side</orientation>
    </subcellularLocation>
    <text evidence="5">Localizes to the Z ring in an FtsZ-dependent manner. Targeted to the membrane through a conserved C-terminal amphipathic helix.</text>
</comment>
<protein>
    <recommendedName>
        <fullName evidence="5 6">Cell division protein FtsA</fullName>
    </recommendedName>
</protein>
<evidence type="ECO:0000256" key="6">
    <source>
        <dbReference type="PIRNR" id="PIRNR003101"/>
    </source>
</evidence>
<dbReference type="Gene3D" id="3.30.1490.110">
    <property type="match status" value="1"/>
</dbReference>
<dbReference type="Gene3D" id="3.30.420.40">
    <property type="match status" value="2"/>
</dbReference>
<dbReference type="InterPro" id="IPR020823">
    <property type="entry name" value="Cell_div_FtsA"/>
</dbReference>
<dbReference type="PANTHER" id="PTHR32432:SF4">
    <property type="entry name" value="CELL DIVISION PROTEIN FTSA"/>
    <property type="match status" value="1"/>
</dbReference>
<evidence type="ECO:0000256" key="1">
    <source>
        <dbReference type="ARBA" id="ARBA00022475"/>
    </source>
</evidence>
<dbReference type="Proteomes" id="UP000237351">
    <property type="component" value="Chromosome"/>
</dbReference>
<dbReference type="KEGG" id="naf:GQ61_09020"/>
<feature type="domain" description="SHS2" evidence="7">
    <location>
        <begin position="18"/>
        <end position="204"/>
    </location>
</feature>
<dbReference type="OrthoDB" id="9810567at2"/>
<evidence type="ECO:0000259" key="7">
    <source>
        <dbReference type="SMART" id="SM00842"/>
    </source>
</evidence>
<dbReference type="InterPro" id="IPR043129">
    <property type="entry name" value="ATPase_NBD"/>
</dbReference>
<dbReference type="PANTHER" id="PTHR32432">
    <property type="entry name" value="CELL DIVISION PROTEIN FTSA-RELATED"/>
    <property type="match status" value="1"/>
</dbReference>
<comment type="subunit">
    <text evidence="5">Self-interacts. Interacts with FtsZ.</text>
</comment>
<dbReference type="GO" id="GO:0009898">
    <property type="term" value="C:cytoplasmic side of plasma membrane"/>
    <property type="evidence" value="ECO:0007669"/>
    <property type="project" value="UniProtKB-UniRule"/>
</dbReference>
<dbReference type="InterPro" id="IPR003494">
    <property type="entry name" value="SHS2_FtsA"/>
</dbReference>
<dbReference type="GO" id="GO:0043093">
    <property type="term" value="P:FtsZ-dependent cytokinesis"/>
    <property type="evidence" value="ECO:0007669"/>
    <property type="project" value="UniProtKB-UniRule"/>
</dbReference>
<gene>
    <name evidence="5" type="primary">ftsA</name>
    <name evidence="8" type="ORF">GQ61_09020</name>
</gene>
<dbReference type="GO" id="GO:0032153">
    <property type="term" value="C:cell division site"/>
    <property type="evidence" value="ECO:0007669"/>
    <property type="project" value="UniProtKB-UniRule"/>
</dbReference>
<sequence>MYFKTVRKSLQKVLPEIVTVLDIGTSKVCCYIGRLGSGDTIQVMGVGYEASKGIRNGAIVNMEALSTSVARATHAAEQMAQVTVNDILVSLSAGLVESHILDVSLPIAGRAVDDNDIRKMQQTAAQSVGGSNSEILHCIPVTFNIDGTRGVKDPRGMVGESLGASIHVITAETGPVRNFYACVDRCHLSVSGFVVAPYASSLSTLVEDEIDLGVTLIDMGAGSTSISVFYDGRLYHTDYLPVGGLHVTNDIARGLSTPLLHAERIKILHGSAMVSPLSNQDDRGIISVPQIGEDDPQKGLQVTKSELVRIIRPRIEETFELVKERLKKFNDVAIASKRLVLTGGASQLPGVRELASLILDKHTRLGKPINVQGLDERMRTASFATCAGLLVYARGEQKLNASRQKKMSQNAPAFFGRFGVWLRENL</sequence>
<evidence type="ECO:0000256" key="2">
    <source>
        <dbReference type="ARBA" id="ARBA00022618"/>
    </source>
</evidence>
<dbReference type="PIRSF" id="PIRSF003101">
    <property type="entry name" value="FtsA"/>
    <property type="match status" value="1"/>
</dbReference>
<dbReference type="CDD" id="cd24048">
    <property type="entry name" value="ASKHA_NBD_FtsA"/>
    <property type="match status" value="1"/>
</dbReference>
<keyword evidence="1 5" id="KW-1003">Cell membrane</keyword>
<organism evidence="8 9">
    <name type="scientific">Candidatus Nucleicultrix amoebiphila FS5</name>
    <dbReference type="NCBI Taxonomy" id="1414854"/>
    <lineage>
        <taxon>Bacteria</taxon>
        <taxon>Pseudomonadati</taxon>
        <taxon>Pseudomonadota</taxon>
        <taxon>Alphaproteobacteria</taxon>
        <taxon>Holosporales</taxon>
        <taxon>Candidatus Nucleicultricaceae</taxon>
        <taxon>Candidatus Nucleicultrix</taxon>
    </lineage>
</organism>
<dbReference type="EMBL" id="CP008743">
    <property type="protein sequence ID" value="ARN85403.1"/>
    <property type="molecule type" value="Genomic_DNA"/>
</dbReference>
<comment type="function">
    <text evidence="5 6">Cell division protein that is involved in the assembly of the Z ring. May serve as a membrane anchor for the Z ring.</text>
</comment>
<reference evidence="8 9" key="1">
    <citation type="submission" date="2014-06" db="EMBL/GenBank/DDBJ databases">
        <title>The genome of the endonuclear symbiont Nucleicultrix amoebiphila.</title>
        <authorList>
            <person name="Schulz F."/>
            <person name="Horn M."/>
        </authorList>
    </citation>
    <scope>NUCLEOTIDE SEQUENCE [LARGE SCALE GENOMIC DNA]</scope>
    <source>
        <strain evidence="8 9">FS5</strain>
    </source>
</reference>
<dbReference type="NCBIfam" id="TIGR01174">
    <property type="entry name" value="ftsA"/>
    <property type="match status" value="1"/>
</dbReference>
<keyword evidence="9" id="KW-1185">Reference proteome</keyword>
<accession>A0A1W6N6D1</accession>
<keyword evidence="3 5" id="KW-0472">Membrane</keyword>
<evidence type="ECO:0000313" key="8">
    <source>
        <dbReference type="EMBL" id="ARN85403.1"/>
    </source>
</evidence>
<evidence type="ECO:0000256" key="5">
    <source>
        <dbReference type="HAMAP-Rule" id="MF_02033"/>
    </source>
</evidence>
<evidence type="ECO:0000313" key="9">
    <source>
        <dbReference type="Proteomes" id="UP000237351"/>
    </source>
</evidence>
<dbReference type="RefSeq" id="WP_085784971.1">
    <property type="nucleotide sequence ID" value="NZ_CP008743.1"/>
</dbReference>
<dbReference type="AlphaFoldDB" id="A0A1W6N6D1"/>
<keyword evidence="2 5" id="KW-0132">Cell division</keyword>
<dbReference type="Pfam" id="PF02491">
    <property type="entry name" value="SHS2_FTSA"/>
    <property type="match status" value="1"/>
</dbReference>
<dbReference type="InterPro" id="IPR050696">
    <property type="entry name" value="FtsA/MreB"/>
</dbReference>
<proteinExistence type="inferred from homology"/>
<dbReference type="HAMAP" id="MF_02033">
    <property type="entry name" value="FtsA"/>
    <property type="match status" value="1"/>
</dbReference>
<dbReference type="STRING" id="1414854.GQ61_09020"/>
<keyword evidence="4 5" id="KW-0131">Cell cycle</keyword>
<evidence type="ECO:0000256" key="3">
    <source>
        <dbReference type="ARBA" id="ARBA00023136"/>
    </source>
</evidence>
<comment type="similarity">
    <text evidence="5 6">Belongs to the FtsA/MreB family.</text>
</comment>
<name>A0A1W6N6D1_9PROT</name>